<dbReference type="EMBL" id="HF936499">
    <property type="protein sequence ID" value="CCX16697.1"/>
    <property type="molecule type" value="Genomic_DNA"/>
</dbReference>
<dbReference type="Proteomes" id="UP000018144">
    <property type="component" value="Unassembled WGS sequence"/>
</dbReference>
<protein>
    <submittedName>
        <fullName evidence="2">Uncharacterized protein</fullName>
    </submittedName>
</protein>
<evidence type="ECO:0000313" key="2">
    <source>
        <dbReference type="EMBL" id="CCX16697.1"/>
    </source>
</evidence>
<dbReference type="AlphaFoldDB" id="U4LBU4"/>
<evidence type="ECO:0000256" key="1">
    <source>
        <dbReference type="SAM" id="SignalP"/>
    </source>
</evidence>
<accession>U4LBU4</accession>
<feature type="signal peptide" evidence="1">
    <location>
        <begin position="1"/>
        <end position="23"/>
    </location>
</feature>
<keyword evidence="3" id="KW-1185">Reference proteome</keyword>
<organism evidence="2 3">
    <name type="scientific">Pyronema omphalodes (strain CBS 100304)</name>
    <name type="common">Pyronema confluens</name>
    <dbReference type="NCBI Taxonomy" id="1076935"/>
    <lineage>
        <taxon>Eukaryota</taxon>
        <taxon>Fungi</taxon>
        <taxon>Dikarya</taxon>
        <taxon>Ascomycota</taxon>
        <taxon>Pezizomycotina</taxon>
        <taxon>Pezizomycetes</taxon>
        <taxon>Pezizales</taxon>
        <taxon>Pyronemataceae</taxon>
        <taxon>Pyronema</taxon>
    </lineage>
</organism>
<reference evidence="2 3" key="1">
    <citation type="journal article" date="2013" name="PLoS Genet.">
        <title>The genome and development-dependent transcriptomes of Pyronema confluens: a window into fungal evolution.</title>
        <authorList>
            <person name="Traeger S."/>
            <person name="Altegoer F."/>
            <person name="Freitag M."/>
            <person name="Gabaldon T."/>
            <person name="Kempken F."/>
            <person name="Kumar A."/>
            <person name="Marcet-Houben M."/>
            <person name="Poggeler S."/>
            <person name="Stajich J.E."/>
            <person name="Nowrousian M."/>
        </authorList>
    </citation>
    <scope>NUCLEOTIDE SEQUENCE [LARGE SCALE GENOMIC DNA]</scope>
    <source>
        <strain evidence="3">CBS 100304</strain>
        <tissue evidence="2">Vegetative mycelium</tissue>
    </source>
</reference>
<feature type="chain" id="PRO_5004652121" evidence="1">
    <location>
        <begin position="24"/>
        <end position="121"/>
    </location>
</feature>
<evidence type="ECO:0000313" key="3">
    <source>
        <dbReference type="Proteomes" id="UP000018144"/>
    </source>
</evidence>
<proteinExistence type="predicted"/>
<keyword evidence="1" id="KW-0732">Signal</keyword>
<gene>
    <name evidence="2" type="ORF">PCON_03438</name>
</gene>
<name>U4LBU4_PYROM</name>
<sequence>MKFISALLTLCILLLSSTTAVSATPVPEPLPSPLPPSGVTVAPNDAPRIQLTKVELYTYWNFQGAKMIREFEKMDDSGCQTLRKEFRRLTMSYKVSNGCCTFFEDDSCAAKMFTAKSREDG</sequence>